<organism evidence="1 2">
    <name type="scientific">Paracoccus mangrovi</name>
    <dbReference type="NCBI Taxonomy" id="1715645"/>
    <lineage>
        <taxon>Bacteria</taxon>
        <taxon>Pseudomonadati</taxon>
        <taxon>Pseudomonadota</taxon>
        <taxon>Alphaproteobacteria</taxon>
        <taxon>Rhodobacterales</taxon>
        <taxon>Paracoccaceae</taxon>
        <taxon>Paracoccus</taxon>
    </lineage>
</organism>
<gene>
    <name evidence="1" type="ORF">ACFOMH_20155</name>
</gene>
<comment type="caution">
    <text evidence="1">The sequence shown here is derived from an EMBL/GenBank/DDBJ whole genome shotgun (WGS) entry which is preliminary data.</text>
</comment>
<sequence length="96" mass="11200">MKFECDRNKARANLQKHRMRFTDAGRAIKHNLSLTNPSPQSDSLREERFVTVARNPGGRAMVVIWTPRNGNMRIISVRHARKKEQEAFDAHLKKFQ</sequence>
<name>A0ABV7R9L2_9RHOB</name>
<proteinExistence type="predicted"/>
<dbReference type="Pfam" id="PF04365">
    <property type="entry name" value="BrnT_toxin"/>
    <property type="match status" value="1"/>
</dbReference>
<reference evidence="2" key="1">
    <citation type="journal article" date="2019" name="Int. J. Syst. Evol. Microbiol.">
        <title>The Global Catalogue of Microorganisms (GCM) 10K type strain sequencing project: providing services to taxonomists for standard genome sequencing and annotation.</title>
        <authorList>
            <consortium name="The Broad Institute Genomics Platform"/>
            <consortium name="The Broad Institute Genome Sequencing Center for Infectious Disease"/>
            <person name="Wu L."/>
            <person name="Ma J."/>
        </authorList>
    </citation>
    <scope>NUCLEOTIDE SEQUENCE [LARGE SCALE GENOMIC DNA]</scope>
    <source>
        <strain evidence="2">KCTC 42899</strain>
    </source>
</reference>
<evidence type="ECO:0000313" key="2">
    <source>
        <dbReference type="Proteomes" id="UP001595721"/>
    </source>
</evidence>
<dbReference type="Gene3D" id="3.10.450.530">
    <property type="entry name" value="Ribonuclease toxin, BrnT, of type II toxin-antitoxin system"/>
    <property type="match status" value="1"/>
</dbReference>
<protein>
    <submittedName>
        <fullName evidence="1">BrnT family toxin</fullName>
    </submittedName>
</protein>
<evidence type="ECO:0000313" key="1">
    <source>
        <dbReference type="EMBL" id="MFC3530483.1"/>
    </source>
</evidence>
<keyword evidence="2" id="KW-1185">Reference proteome</keyword>
<dbReference type="InterPro" id="IPR038573">
    <property type="entry name" value="BrnT_sf"/>
</dbReference>
<dbReference type="EMBL" id="JBHRXJ010000029">
    <property type="protein sequence ID" value="MFC3530483.1"/>
    <property type="molecule type" value="Genomic_DNA"/>
</dbReference>
<accession>A0ABV7R9L2</accession>
<dbReference type="RefSeq" id="WP_374426332.1">
    <property type="nucleotide sequence ID" value="NZ_JBHRXJ010000029.1"/>
</dbReference>
<dbReference type="Proteomes" id="UP001595721">
    <property type="component" value="Unassembled WGS sequence"/>
</dbReference>
<dbReference type="InterPro" id="IPR007460">
    <property type="entry name" value="BrnT_toxin"/>
</dbReference>